<organism evidence="6 7">
    <name type="scientific">Xenopus tropicalis</name>
    <name type="common">Western clawed frog</name>
    <name type="synonym">Silurana tropicalis</name>
    <dbReference type="NCBI Taxonomy" id="8364"/>
    <lineage>
        <taxon>Eukaryota</taxon>
        <taxon>Metazoa</taxon>
        <taxon>Chordata</taxon>
        <taxon>Craniata</taxon>
        <taxon>Vertebrata</taxon>
        <taxon>Euteleostomi</taxon>
        <taxon>Amphibia</taxon>
        <taxon>Batrachia</taxon>
        <taxon>Anura</taxon>
        <taxon>Pipoidea</taxon>
        <taxon>Pipidae</taxon>
        <taxon>Xenopodinae</taxon>
        <taxon>Xenopus</taxon>
        <taxon>Silurana</taxon>
    </lineage>
</organism>
<dbReference type="GeneID" id="108648118"/>
<name>A0A8J0T5M3_XENTR</name>
<feature type="signal peptide" evidence="4">
    <location>
        <begin position="1"/>
        <end position="20"/>
    </location>
</feature>
<keyword evidence="2" id="KW-0964">Secreted</keyword>
<gene>
    <name evidence="7 8" type="primary">LOC108648118</name>
</gene>
<dbReference type="InterPro" id="IPR016054">
    <property type="entry name" value="LY6_UPA_recep-like"/>
</dbReference>
<feature type="domain" description="UPAR/Ly6" evidence="5">
    <location>
        <begin position="21"/>
        <end position="98"/>
    </location>
</feature>
<dbReference type="RefSeq" id="XP_017951250.1">
    <property type="nucleotide sequence ID" value="XM_018095761.2"/>
</dbReference>
<dbReference type="SUPFAM" id="SSF57302">
    <property type="entry name" value="Snake toxin-like"/>
    <property type="match status" value="2"/>
</dbReference>
<dbReference type="AlphaFoldDB" id="A0A8J0T5M3"/>
<dbReference type="Proteomes" id="UP000008143">
    <property type="component" value="Chromosome 7"/>
</dbReference>
<protein>
    <submittedName>
        <fullName evidence="7">Phospholipase A2 inhibitor and Ly6/PLAUR domain-containing protein</fullName>
    </submittedName>
</protein>
<reference evidence="7" key="1">
    <citation type="submission" date="2025-08" db="UniProtKB">
        <authorList>
            <consortium name="RefSeq"/>
        </authorList>
    </citation>
    <scope>IDENTIFICATION</scope>
    <source>
        <strain evidence="7">Nigerian</strain>
        <tissue evidence="7">Liver and blood</tissue>
    </source>
</reference>
<dbReference type="PANTHER" id="PTHR20914:SF31">
    <property type="entry name" value="PHOSPHOLIPASE A2 INHIBITOR AND LY6_PLAUR DOMAIN-CONTAINING PROTEIN"/>
    <property type="match status" value="1"/>
</dbReference>
<dbReference type="OrthoDB" id="9907178at2759"/>
<feature type="region of interest" description="Disordered" evidence="3">
    <location>
        <begin position="178"/>
        <end position="199"/>
    </location>
</feature>
<keyword evidence="6" id="KW-1185">Reference proteome</keyword>
<comment type="subcellular location">
    <subcellularLocation>
        <location evidence="1">Secreted</location>
    </subcellularLocation>
</comment>
<dbReference type="InterPro" id="IPR045860">
    <property type="entry name" value="Snake_toxin-like_sf"/>
</dbReference>
<dbReference type="Pfam" id="PF00021">
    <property type="entry name" value="UPAR_LY6"/>
    <property type="match status" value="2"/>
</dbReference>
<evidence type="ECO:0000313" key="8">
    <source>
        <dbReference type="Xenbase" id="XB-GENE-29091023"/>
    </source>
</evidence>
<dbReference type="CDD" id="cd23572">
    <property type="entry name" value="TFP_LU_ECD_PINLYP_rpt2"/>
    <property type="match status" value="1"/>
</dbReference>
<feature type="domain" description="UPAR/Ly6" evidence="5">
    <location>
        <begin position="107"/>
        <end position="164"/>
    </location>
</feature>
<dbReference type="AGR" id="Xenbase:XB-GENE-29091023"/>
<evidence type="ECO:0000259" key="5">
    <source>
        <dbReference type="Pfam" id="PF00021"/>
    </source>
</evidence>
<feature type="compositionally biased region" description="Polar residues" evidence="3">
    <location>
        <begin position="185"/>
        <end position="199"/>
    </location>
</feature>
<dbReference type="Gene3D" id="2.10.60.10">
    <property type="entry name" value="CD59"/>
    <property type="match status" value="2"/>
</dbReference>
<evidence type="ECO:0000313" key="6">
    <source>
        <dbReference type="Proteomes" id="UP000008143"/>
    </source>
</evidence>
<feature type="chain" id="PRO_5035152975" evidence="4">
    <location>
        <begin position="21"/>
        <end position="199"/>
    </location>
</feature>
<evidence type="ECO:0000256" key="3">
    <source>
        <dbReference type="SAM" id="MobiDB-lite"/>
    </source>
</evidence>
<proteinExistence type="predicted"/>
<dbReference type="InterPro" id="IPR050918">
    <property type="entry name" value="CNF-like_PLA2_Inhibitor"/>
</dbReference>
<dbReference type="OMA" id="CTINEQY"/>
<evidence type="ECO:0000313" key="7">
    <source>
        <dbReference type="RefSeq" id="XP_017951250.1"/>
    </source>
</evidence>
<evidence type="ECO:0000256" key="4">
    <source>
        <dbReference type="SAM" id="SignalP"/>
    </source>
</evidence>
<sequence length="199" mass="21031">MEKAILLACVLAVLIPTGLCLSCYECTVNKQYKCVGAFKVCAKNEVCLSFFAKTEKTGLIVGGRMCGPAKSCDQSYSLSANGQKMTFFSSCCKTNKCQPSPKVKDNGIKCPFCIADDSGSCNGDQTLQCTGPEDKCFSFYSSGSSGQPTARGCVTSNICSSNLKNTIVPPSYQNGKIVCKDPESDQTGDGDQSNGDNSS</sequence>
<dbReference type="KEGG" id="xtr:108648118"/>
<evidence type="ECO:0000256" key="2">
    <source>
        <dbReference type="ARBA" id="ARBA00022525"/>
    </source>
</evidence>
<dbReference type="GO" id="GO:0019834">
    <property type="term" value="F:phospholipase A2 inhibitor activity"/>
    <property type="evidence" value="ECO:0007669"/>
    <property type="project" value="UniProtKB-KW"/>
</dbReference>
<dbReference type="GO" id="GO:0005576">
    <property type="term" value="C:extracellular region"/>
    <property type="evidence" value="ECO:0007669"/>
    <property type="project" value="UniProtKB-SubCell"/>
</dbReference>
<keyword evidence="7" id="KW-0593">Phospholipase A2 inhibitor</keyword>
<evidence type="ECO:0000256" key="1">
    <source>
        <dbReference type="ARBA" id="ARBA00004613"/>
    </source>
</evidence>
<dbReference type="PANTHER" id="PTHR20914">
    <property type="entry name" value="LY6/PLAUR DOMAIN-CONTAINING PROTEIN 8"/>
    <property type="match status" value="1"/>
</dbReference>
<accession>A0A8J0T5M3</accession>
<dbReference type="Xenbase" id="XB-GENE-29091023">
    <property type="gene designation" value="LOC108648118"/>
</dbReference>
<keyword evidence="4" id="KW-0732">Signal</keyword>